<dbReference type="KEGG" id="tzo:THMIRHAT_03980"/>
<dbReference type="SUPFAM" id="SSF160191">
    <property type="entry name" value="YcgL-like"/>
    <property type="match status" value="1"/>
</dbReference>
<dbReference type="PROSITE" id="PS51648">
    <property type="entry name" value="YCGL"/>
    <property type="match status" value="1"/>
</dbReference>
<dbReference type="RefSeq" id="WP_173290266.1">
    <property type="nucleotide sequence ID" value="NZ_AP021888.1"/>
</dbReference>
<organism evidence="4 5">
    <name type="scientific">Thiosulfativibrio zosterae</name>
    <dbReference type="NCBI Taxonomy" id="2675053"/>
    <lineage>
        <taxon>Bacteria</taxon>
        <taxon>Pseudomonadati</taxon>
        <taxon>Pseudomonadota</taxon>
        <taxon>Gammaproteobacteria</taxon>
        <taxon>Thiotrichales</taxon>
        <taxon>Piscirickettsiaceae</taxon>
        <taxon>Thiosulfativibrio</taxon>
    </lineage>
</organism>
<evidence type="ECO:0000256" key="2">
    <source>
        <dbReference type="SAM" id="MobiDB-lite"/>
    </source>
</evidence>
<proteinExistence type="inferred from homology"/>
<keyword evidence="5" id="KW-1185">Reference proteome</keyword>
<dbReference type="AlphaFoldDB" id="A0A6F8PKM5"/>
<evidence type="ECO:0000256" key="1">
    <source>
        <dbReference type="HAMAP-Rule" id="MF_01866"/>
    </source>
</evidence>
<dbReference type="Proteomes" id="UP000501466">
    <property type="component" value="Chromosome"/>
</dbReference>
<evidence type="ECO:0000313" key="5">
    <source>
        <dbReference type="Proteomes" id="UP000501466"/>
    </source>
</evidence>
<protein>
    <recommendedName>
        <fullName evidence="1">YcgL domain-containing protein THMIRHAT_03980</fullName>
    </recommendedName>
</protein>
<gene>
    <name evidence="4" type="ORF">THMIRHAT_03980</name>
</gene>
<evidence type="ECO:0000259" key="3">
    <source>
        <dbReference type="PROSITE" id="PS51648"/>
    </source>
</evidence>
<dbReference type="InterPro" id="IPR038068">
    <property type="entry name" value="YcgL-like_sf"/>
</dbReference>
<dbReference type="Gene3D" id="3.10.510.20">
    <property type="entry name" value="YcgL domain"/>
    <property type="match status" value="1"/>
</dbReference>
<dbReference type="PANTHER" id="PTHR38109:SF1">
    <property type="entry name" value="PROTEIN YCGL"/>
    <property type="match status" value="1"/>
</dbReference>
<accession>A0A6F8PKM5</accession>
<dbReference type="EMBL" id="AP021888">
    <property type="protein sequence ID" value="BBP42652.1"/>
    <property type="molecule type" value="Genomic_DNA"/>
</dbReference>
<dbReference type="HAMAP" id="MF_01866">
    <property type="entry name" value="UPF0745"/>
    <property type="match status" value="1"/>
</dbReference>
<reference evidence="5" key="1">
    <citation type="submission" date="2019-11" db="EMBL/GenBank/DDBJ databases">
        <title>Isolation and characterization of two novel species in the genus Thiomicrorhabdus.</title>
        <authorList>
            <person name="Mochizuki J."/>
            <person name="Kojima H."/>
            <person name="Fukui M."/>
        </authorList>
    </citation>
    <scope>NUCLEOTIDE SEQUENCE [LARGE SCALE GENOMIC DNA]</scope>
    <source>
        <strain evidence="5">AkT22</strain>
    </source>
</reference>
<name>A0A6F8PKM5_9GAMM</name>
<dbReference type="Pfam" id="PF05166">
    <property type="entry name" value="YcgL"/>
    <property type="match status" value="1"/>
</dbReference>
<dbReference type="InterPro" id="IPR027354">
    <property type="entry name" value="YcgL_dom"/>
</dbReference>
<feature type="region of interest" description="Disordered" evidence="2">
    <location>
        <begin position="79"/>
        <end position="98"/>
    </location>
</feature>
<sequence length="98" mass="11283">MQTLAVSAYKSPKKNELFLYIPQDTELENLPKELLVMFGQPEHVIDFELTETRKMPRADAAEVMKALTTKGYFIQMPPSEIEKLSDMPPPPERLDNIF</sequence>
<feature type="domain" description="YcgL" evidence="3">
    <location>
        <begin position="4"/>
        <end position="88"/>
    </location>
</feature>
<dbReference type="PANTHER" id="PTHR38109">
    <property type="entry name" value="PROTEIN YCGL"/>
    <property type="match status" value="1"/>
</dbReference>
<evidence type="ECO:0000313" key="4">
    <source>
        <dbReference type="EMBL" id="BBP42652.1"/>
    </source>
</evidence>